<keyword evidence="2" id="KW-1185">Reference proteome</keyword>
<comment type="caution">
    <text evidence="1">The sequence shown here is derived from an EMBL/GenBank/DDBJ whole genome shotgun (WGS) entry which is preliminary data.</text>
</comment>
<accession>A0ACC2W0S3</accession>
<reference evidence="1" key="1">
    <citation type="submission" date="2023-04" db="EMBL/GenBank/DDBJ databases">
        <title>Draft Genome sequencing of Naganishia species isolated from polar environments using Oxford Nanopore Technology.</title>
        <authorList>
            <person name="Leo P."/>
            <person name="Venkateswaran K."/>
        </authorList>
    </citation>
    <scope>NUCLEOTIDE SEQUENCE</scope>
    <source>
        <strain evidence="1">MNA-CCFEE 5261</strain>
    </source>
</reference>
<proteinExistence type="predicted"/>
<organism evidence="1 2">
    <name type="scientific">Naganishia cerealis</name>
    <dbReference type="NCBI Taxonomy" id="610337"/>
    <lineage>
        <taxon>Eukaryota</taxon>
        <taxon>Fungi</taxon>
        <taxon>Dikarya</taxon>
        <taxon>Basidiomycota</taxon>
        <taxon>Agaricomycotina</taxon>
        <taxon>Tremellomycetes</taxon>
        <taxon>Filobasidiales</taxon>
        <taxon>Filobasidiaceae</taxon>
        <taxon>Naganishia</taxon>
    </lineage>
</organism>
<name>A0ACC2W0S3_9TREE</name>
<dbReference type="EMBL" id="JASBWR010000041">
    <property type="protein sequence ID" value="KAJ9104252.1"/>
    <property type="molecule type" value="Genomic_DNA"/>
</dbReference>
<evidence type="ECO:0000313" key="2">
    <source>
        <dbReference type="Proteomes" id="UP001241377"/>
    </source>
</evidence>
<sequence length="629" mass="69631">MRVTDDGQGIAKDDLEGGLGCERGISSKYHPGNGADDGFLGCRGEALAAMGTLAALEIISRREGFATTYHKSIKNGKVLSFLSSEKYAKPNPGTSIMLKDIYHSVRVKRNLGSKSSSTSIIQECKKALEVAILGWASNPASGSSHFAITLTLEEDPFCGVPAKRVLEMKANTDIVETFARLFGLALTETAKSFRASSQGIQIRGFVSFVGHPTRAHQYIFINGNHVEILEMRELVEDIFKSHGILDSQEDDKYECGLEGRDRGKLSGKISRQSMKPVFLLHLMLPKSELIHGLRPLGDSSHLKQVFPKTLSLNLPNSVRKIWNPDARQAIAGADTSLEEVGMARIQFSKQDLSNATFLSQIDNKFICCAIPHRDDGKTLFMIDQHAADERIRVERFLGETLRDFQTTKVISTLPGVIAHTIKLPLEQVDWLLERPERLALFEKWGFQISVATDPGMKTANYGYISVNSVPALLISRLGSTGGKDVKDIIAGYIAFLQTQPDGCISSLVKTLRTPAVRSGGVDNDGLLRWMPKRMKELIDSKACRGRCMKVMNYDPVTRLIRHHCPVGAIMFNDPLTVDKRAFLIEQLSKTSFPFICAHGRPSIFPVGQMPPCSVRRFSIPIDWSKQILE</sequence>
<gene>
    <name evidence="1" type="ORF">QFC19_004069</name>
</gene>
<protein>
    <submittedName>
        <fullName evidence="1">Uncharacterized protein</fullName>
    </submittedName>
</protein>
<dbReference type="Proteomes" id="UP001241377">
    <property type="component" value="Unassembled WGS sequence"/>
</dbReference>
<evidence type="ECO:0000313" key="1">
    <source>
        <dbReference type="EMBL" id="KAJ9104252.1"/>
    </source>
</evidence>